<gene>
    <name evidence="2" type="ORF">ACIBG2_42135</name>
</gene>
<dbReference type="RefSeq" id="WP_397089804.1">
    <property type="nucleotide sequence ID" value="NZ_JBITGY010000013.1"/>
</dbReference>
<dbReference type="InterPro" id="IPR049735">
    <property type="entry name" value="NovE/LmbU-like"/>
</dbReference>
<comment type="caution">
    <text evidence="2">The sequence shown here is derived from an EMBL/GenBank/DDBJ whole genome shotgun (WGS) entry which is preliminary data.</text>
</comment>
<evidence type="ECO:0000256" key="1">
    <source>
        <dbReference type="SAM" id="MobiDB-lite"/>
    </source>
</evidence>
<accession>A0ABW7Z796</accession>
<dbReference type="Proteomes" id="UP001612741">
    <property type="component" value="Unassembled WGS sequence"/>
</dbReference>
<reference evidence="2 3" key="1">
    <citation type="submission" date="2024-10" db="EMBL/GenBank/DDBJ databases">
        <title>The Natural Products Discovery Center: Release of the First 8490 Sequenced Strains for Exploring Actinobacteria Biosynthetic Diversity.</title>
        <authorList>
            <person name="Kalkreuter E."/>
            <person name="Kautsar S.A."/>
            <person name="Yang D."/>
            <person name="Bader C.D."/>
            <person name="Teijaro C.N."/>
            <person name="Fluegel L."/>
            <person name="Davis C.M."/>
            <person name="Simpson J.R."/>
            <person name="Lauterbach L."/>
            <person name="Steele A.D."/>
            <person name="Gui C."/>
            <person name="Meng S."/>
            <person name="Li G."/>
            <person name="Viehrig K."/>
            <person name="Ye F."/>
            <person name="Su P."/>
            <person name="Kiefer A.F."/>
            <person name="Nichols A."/>
            <person name="Cepeda A.J."/>
            <person name="Yan W."/>
            <person name="Fan B."/>
            <person name="Jiang Y."/>
            <person name="Adhikari A."/>
            <person name="Zheng C.-J."/>
            <person name="Schuster L."/>
            <person name="Cowan T.M."/>
            <person name="Smanski M.J."/>
            <person name="Chevrette M.G."/>
            <person name="De Carvalho L.P.S."/>
            <person name="Shen B."/>
        </authorList>
    </citation>
    <scope>NUCLEOTIDE SEQUENCE [LARGE SCALE GENOMIC DNA]</scope>
    <source>
        <strain evidence="2 3">NPDC050545</strain>
    </source>
</reference>
<evidence type="ECO:0000313" key="3">
    <source>
        <dbReference type="Proteomes" id="UP001612741"/>
    </source>
</evidence>
<dbReference type="EMBL" id="JBITGY010000013">
    <property type="protein sequence ID" value="MFI6504045.1"/>
    <property type="molecule type" value="Genomic_DNA"/>
</dbReference>
<feature type="region of interest" description="Disordered" evidence="1">
    <location>
        <begin position="197"/>
        <end position="272"/>
    </location>
</feature>
<keyword evidence="3" id="KW-1185">Reference proteome</keyword>
<name>A0ABW7Z796_9ACTN</name>
<sequence length="272" mass="29949">MLTRRAALILPDTLALETWSEIGHEIAVISDASAWWLADWLIYGQRKYPNRYRKAIEETALDYQTLRNYAWVARKFSVSRRRDKLSFQHHAEVAALPEPEQDMWLERAQQFSWSRAVLRRELRRARDGDGGADGAVRAQVFQMQIELEQQDLWQAAASRAGYALDAWVMLVLDRAAGEVLAPCEATAAIARSITLPAGGDVADDGRPEPQTEAGRARTGAAPAPASATDRRAVRGHDAGGQVTNGHAAVRHSGITSPWSRKADGGQAATARE</sequence>
<evidence type="ECO:0000313" key="2">
    <source>
        <dbReference type="EMBL" id="MFI6504045.1"/>
    </source>
</evidence>
<organism evidence="2 3">
    <name type="scientific">Nonomuraea typhae</name>
    <dbReference type="NCBI Taxonomy" id="2603600"/>
    <lineage>
        <taxon>Bacteria</taxon>
        <taxon>Bacillati</taxon>
        <taxon>Actinomycetota</taxon>
        <taxon>Actinomycetes</taxon>
        <taxon>Streptosporangiales</taxon>
        <taxon>Streptosporangiaceae</taxon>
        <taxon>Nonomuraea</taxon>
    </lineage>
</organism>
<protein>
    <submittedName>
        <fullName evidence="2">LmbU family transcriptional regulator</fullName>
    </submittedName>
</protein>
<feature type="compositionally biased region" description="Basic and acidic residues" evidence="1">
    <location>
        <begin position="228"/>
        <end position="237"/>
    </location>
</feature>
<feature type="compositionally biased region" description="Low complexity" evidence="1">
    <location>
        <begin position="216"/>
        <end position="227"/>
    </location>
</feature>
<dbReference type="NCBIfam" id="NF038070">
    <property type="entry name" value="LmbU_fam_TF"/>
    <property type="match status" value="1"/>
</dbReference>
<proteinExistence type="predicted"/>